<protein>
    <submittedName>
        <fullName evidence="2">Uncharacterized protein</fullName>
    </submittedName>
</protein>
<proteinExistence type="predicted"/>
<evidence type="ECO:0000313" key="3">
    <source>
        <dbReference type="Proteomes" id="UP000405075"/>
    </source>
</evidence>
<sequence length="179" mass="20273">MQPRIHDKVGYELIQTFQCHKLSERAQDKLHYQLWKHSDTGVFGLALSKNESTGGFSAELILVEDVMQILSQLHKEQKPFHATAFKELFLGKSVNNSSFFGAVLVDQKVIRLHPQTTRLLEVMEDYELWPTRLESIPVSVSVDEVDTSQGNGKQPKKRQGKPMSTAHTEEVSPDADCTH</sequence>
<gene>
    <name evidence="2" type="ORF">GJD93_09235</name>
</gene>
<evidence type="ECO:0000313" key="2">
    <source>
        <dbReference type="EMBL" id="QGM27853.1"/>
    </source>
</evidence>
<reference evidence="3" key="1">
    <citation type="submission" date="2019-11" db="EMBL/GenBank/DDBJ databases">
        <title>Escherichia coli 1916D6.</title>
        <authorList>
            <person name="Yao H."/>
            <person name="Du X."/>
            <person name="Yu R."/>
            <person name="Li A."/>
        </authorList>
    </citation>
    <scope>NUCLEOTIDE SEQUENCE [LARGE SCALE GENOMIC DNA]</scope>
    <source>
        <strain evidence="3">19110F47</strain>
    </source>
</reference>
<dbReference type="EMBL" id="CP046045">
    <property type="protein sequence ID" value="QGM27853.1"/>
    <property type="molecule type" value="Genomic_DNA"/>
</dbReference>
<accession>A0AAP9KJC9</accession>
<name>A0AAP9KJC9_9GAMM</name>
<evidence type="ECO:0000256" key="1">
    <source>
        <dbReference type="SAM" id="MobiDB-lite"/>
    </source>
</evidence>
<feature type="region of interest" description="Disordered" evidence="1">
    <location>
        <begin position="143"/>
        <end position="179"/>
    </location>
</feature>
<dbReference type="Proteomes" id="UP000405075">
    <property type="component" value="Chromosome"/>
</dbReference>
<dbReference type="AlphaFoldDB" id="A0AAP9KJC9"/>
<dbReference type="RefSeq" id="WP_154320832.1">
    <property type="nucleotide sequence ID" value="NZ_CP046045.1"/>
</dbReference>
<organism evidence="2 3">
    <name type="scientific">Acinetobacter towneri</name>
    <dbReference type="NCBI Taxonomy" id="202956"/>
    <lineage>
        <taxon>Bacteria</taxon>
        <taxon>Pseudomonadati</taxon>
        <taxon>Pseudomonadota</taxon>
        <taxon>Gammaproteobacteria</taxon>
        <taxon>Moraxellales</taxon>
        <taxon>Moraxellaceae</taxon>
        <taxon>Acinetobacter</taxon>
    </lineage>
</organism>